<keyword evidence="3" id="KW-0378">Hydrolase</keyword>
<protein>
    <submittedName>
        <fullName evidence="3">PrsW family intramembrane metalloprotease</fullName>
    </submittedName>
</protein>
<keyword evidence="3" id="KW-0482">Metalloprotease</keyword>
<proteinExistence type="predicted"/>
<keyword evidence="3" id="KW-0645">Protease</keyword>
<evidence type="ECO:0000256" key="1">
    <source>
        <dbReference type="SAM" id="MobiDB-lite"/>
    </source>
</evidence>
<keyword evidence="2" id="KW-0472">Membrane</keyword>
<dbReference type="Pfam" id="PF13367">
    <property type="entry name" value="PrsW-protease"/>
    <property type="match status" value="1"/>
</dbReference>
<dbReference type="PANTHER" id="PTHR36844">
    <property type="entry name" value="PROTEASE PRSW"/>
    <property type="match status" value="1"/>
</dbReference>
<gene>
    <name evidence="3" type="ORF">KK097_07555</name>
</gene>
<organism evidence="3 4">
    <name type="scientific">Curtobacterium aurantiacum</name>
    <dbReference type="NCBI Taxonomy" id="3236919"/>
    <lineage>
        <taxon>Bacteria</taxon>
        <taxon>Bacillati</taxon>
        <taxon>Actinomycetota</taxon>
        <taxon>Actinomycetes</taxon>
        <taxon>Micrococcales</taxon>
        <taxon>Microbacteriaceae</taxon>
        <taxon>Curtobacterium</taxon>
    </lineage>
</organism>
<dbReference type="GO" id="GO:0008237">
    <property type="term" value="F:metallopeptidase activity"/>
    <property type="evidence" value="ECO:0007669"/>
    <property type="project" value="UniProtKB-KW"/>
</dbReference>
<feature type="transmembrane region" description="Helical" evidence="2">
    <location>
        <begin position="43"/>
        <end position="64"/>
    </location>
</feature>
<feature type="region of interest" description="Disordered" evidence="1">
    <location>
        <begin position="321"/>
        <end position="355"/>
    </location>
</feature>
<reference evidence="3 4" key="1">
    <citation type="submission" date="2021-05" db="EMBL/GenBank/DDBJ databases">
        <title>Whole genome sequence of Curtobacterium flaccumfaciens pv. flaccumfaciens strain CFBP 8819.</title>
        <authorList>
            <person name="Osdaghi E."/>
            <person name="Taghouti G."/>
            <person name="Portier P."/>
            <person name="Fazliarab A."/>
            <person name="Taghavi S.M."/>
            <person name="Briand M."/>
            <person name="Le-Saux M."/>
            <person name="Jacques M.-A."/>
        </authorList>
    </citation>
    <scope>NUCLEOTIDE SEQUENCE [LARGE SCALE GENOMIC DNA]</scope>
    <source>
        <strain evidence="3 4">CFBP 8819</strain>
    </source>
</reference>
<dbReference type="PANTHER" id="PTHR36844:SF1">
    <property type="entry name" value="PROTEASE PRSW"/>
    <property type="match status" value="1"/>
</dbReference>
<keyword evidence="2" id="KW-1133">Transmembrane helix</keyword>
<name>A0ABS5VDU3_9MICO</name>
<feature type="transmembrane region" description="Helical" evidence="2">
    <location>
        <begin position="287"/>
        <end position="311"/>
    </location>
</feature>
<sequence>MCREYVGRSPDIPVSPLAPPGAPCGHEPALGRPVAHPHHRHGWWWKTLLVGFVLWVVTIIVTVSTQNTNLVPTIILLGSFLVPFTVVLFVIERVTGTVSTMQLVTAFFVGGILGVLGASLLEADLEQGAGLYLVVGFVEEFVKGVLLVVVGWRVRPKTAKQGALLGATIGAGFAAFESAGYAFNAAITARGIDLASLLQTEVVRAVLAPVGHVLWTAILGAVLFGAATGRARFRWSWPPIVAYVVVSVLHGLWDANGTIATLIAFVVSGVPFSAAQYGMVPAAVGGIVTTVYVIGLAIVSLIGVAVLVGVLRHHRGRTQALPAPGGWDGTQAPDGWDATQAPDGWDATPGPDRLR</sequence>
<dbReference type="Proteomes" id="UP001519641">
    <property type="component" value="Unassembled WGS sequence"/>
</dbReference>
<evidence type="ECO:0000313" key="4">
    <source>
        <dbReference type="Proteomes" id="UP001519641"/>
    </source>
</evidence>
<dbReference type="EMBL" id="JAHEWS010000009">
    <property type="protein sequence ID" value="MBT1587671.1"/>
    <property type="molecule type" value="Genomic_DNA"/>
</dbReference>
<evidence type="ECO:0000313" key="3">
    <source>
        <dbReference type="EMBL" id="MBT1587671.1"/>
    </source>
</evidence>
<comment type="caution">
    <text evidence="3">The sequence shown here is derived from an EMBL/GenBank/DDBJ whole genome shotgun (WGS) entry which is preliminary data.</text>
</comment>
<dbReference type="InterPro" id="IPR026898">
    <property type="entry name" value="PrsW"/>
</dbReference>
<keyword evidence="4" id="KW-1185">Reference proteome</keyword>
<accession>A0ABS5VDU3</accession>
<evidence type="ECO:0000256" key="2">
    <source>
        <dbReference type="SAM" id="Phobius"/>
    </source>
</evidence>
<keyword evidence="2" id="KW-0812">Transmembrane</keyword>
<feature type="transmembrane region" description="Helical" evidence="2">
    <location>
        <begin position="129"/>
        <end position="152"/>
    </location>
</feature>
<feature type="transmembrane region" description="Helical" evidence="2">
    <location>
        <begin position="207"/>
        <end position="228"/>
    </location>
</feature>
<feature type="transmembrane region" description="Helical" evidence="2">
    <location>
        <begin position="164"/>
        <end position="187"/>
    </location>
</feature>
<feature type="transmembrane region" description="Helical" evidence="2">
    <location>
        <begin position="70"/>
        <end position="91"/>
    </location>
</feature>
<feature type="transmembrane region" description="Helical" evidence="2">
    <location>
        <begin position="103"/>
        <end position="123"/>
    </location>
</feature>
<feature type="transmembrane region" description="Helical" evidence="2">
    <location>
        <begin position="240"/>
        <end position="267"/>
    </location>
</feature>